<evidence type="ECO:0008006" key="4">
    <source>
        <dbReference type="Google" id="ProtNLM"/>
    </source>
</evidence>
<dbReference type="EMBL" id="MU001826">
    <property type="protein sequence ID" value="KAF2796610.1"/>
    <property type="molecule type" value="Genomic_DNA"/>
</dbReference>
<evidence type="ECO:0000313" key="3">
    <source>
        <dbReference type="Proteomes" id="UP000799757"/>
    </source>
</evidence>
<dbReference type="OrthoDB" id="3795653at2759"/>
<gene>
    <name evidence="2" type="ORF">K505DRAFT_334999</name>
</gene>
<feature type="region of interest" description="Disordered" evidence="1">
    <location>
        <begin position="1"/>
        <end position="45"/>
    </location>
</feature>
<dbReference type="AlphaFoldDB" id="A0A6A6XJA4"/>
<protein>
    <recommendedName>
        <fullName evidence="4">F-box domain-containing protein</fullName>
    </recommendedName>
</protein>
<proteinExistence type="predicted"/>
<sequence length="485" mass="54160">MAITQATSQPTSALSQTQRQPTTATAIEAPTKNQPNNLKLNDMSTSVRGAKPPSTFLVRFLMGRKLGSGILPHMPCELVEMIAVQLPMNDLGNLRLVCRELESKTLWYFANTYFTEVKFMPSKYALRALQAMSESRMSKYVRTLALGPPPNDQGNIVFLGGDIVSPSEQEEIISQMWKYSEENRQMRNWGEDADMIYKSLQNLHHITTLNFIDASRWGSCPIHVSYGGHYMHKKVGAGLGVFQPVTLDSTQSLARIFSITLRAAQAANLNVERIDAHMTDIPQSVDEHIMNGFSACALDFPIVQQIDSSVSSFFANLSVLKINIAFKGDAYPQGGREHFLDRFTTFISLATSIRTLGITFTVGVGSMELLEQLTYSGALKNIKKLELAGVSVTSGVLFFILEPLRSNLCGLSMNELLLLDGAYIELLVWLRDNMSLLMEIDMDYFCEEFPSPIFYDGTAMSEFLETTIGIWTEEKVEFDHEDLSS</sequence>
<evidence type="ECO:0000313" key="2">
    <source>
        <dbReference type="EMBL" id="KAF2796610.1"/>
    </source>
</evidence>
<keyword evidence="3" id="KW-1185">Reference proteome</keyword>
<accession>A0A6A6XJA4</accession>
<organism evidence="2 3">
    <name type="scientific">Melanomma pulvis-pyrius CBS 109.77</name>
    <dbReference type="NCBI Taxonomy" id="1314802"/>
    <lineage>
        <taxon>Eukaryota</taxon>
        <taxon>Fungi</taxon>
        <taxon>Dikarya</taxon>
        <taxon>Ascomycota</taxon>
        <taxon>Pezizomycotina</taxon>
        <taxon>Dothideomycetes</taxon>
        <taxon>Pleosporomycetidae</taxon>
        <taxon>Pleosporales</taxon>
        <taxon>Melanommataceae</taxon>
        <taxon>Melanomma</taxon>
    </lineage>
</organism>
<reference evidence="2" key="1">
    <citation type="journal article" date="2020" name="Stud. Mycol.">
        <title>101 Dothideomycetes genomes: a test case for predicting lifestyles and emergence of pathogens.</title>
        <authorList>
            <person name="Haridas S."/>
            <person name="Albert R."/>
            <person name="Binder M."/>
            <person name="Bloem J."/>
            <person name="Labutti K."/>
            <person name="Salamov A."/>
            <person name="Andreopoulos B."/>
            <person name="Baker S."/>
            <person name="Barry K."/>
            <person name="Bills G."/>
            <person name="Bluhm B."/>
            <person name="Cannon C."/>
            <person name="Castanera R."/>
            <person name="Culley D."/>
            <person name="Daum C."/>
            <person name="Ezra D."/>
            <person name="Gonzalez J."/>
            <person name="Henrissat B."/>
            <person name="Kuo A."/>
            <person name="Liang C."/>
            <person name="Lipzen A."/>
            <person name="Lutzoni F."/>
            <person name="Magnuson J."/>
            <person name="Mondo S."/>
            <person name="Nolan M."/>
            <person name="Ohm R."/>
            <person name="Pangilinan J."/>
            <person name="Park H.-J."/>
            <person name="Ramirez L."/>
            <person name="Alfaro M."/>
            <person name="Sun H."/>
            <person name="Tritt A."/>
            <person name="Yoshinaga Y."/>
            <person name="Zwiers L.-H."/>
            <person name="Turgeon B."/>
            <person name="Goodwin S."/>
            <person name="Spatafora J."/>
            <person name="Crous P."/>
            <person name="Grigoriev I."/>
        </authorList>
    </citation>
    <scope>NUCLEOTIDE SEQUENCE</scope>
    <source>
        <strain evidence="2">CBS 109.77</strain>
    </source>
</reference>
<name>A0A6A6XJA4_9PLEO</name>
<evidence type="ECO:0000256" key="1">
    <source>
        <dbReference type="SAM" id="MobiDB-lite"/>
    </source>
</evidence>
<dbReference type="Proteomes" id="UP000799757">
    <property type="component" value="Unassembled WGS sequence"/>
</dbReference>